<evidence type="ECO:0000256" key="2">
    <source>
        <dbReference type="ARBA" id="ARBA00023125"/>
    </source>
</evidence>
<feature type="compositionally biased region" description="Low complexity" evidence="6">
    <location>
        <begin position="433"/>
        <end position="446"/>
    </location>
</feature>
<feature type="region of interest" description="Disordered" evidence="6">
    <location>
        <begin position="1"/>
        <end position="148"/>
    </location>
</feature>
<feature type="region of interest" description="Disordered" evidence="6">
    <location>
        <begin position="433"/>
        <end position="478"/>
    </location>
</feature>
<organism evidence="8 9">
    <name type="scientific">Plectus sambesii</name>
    <dbReference type="NCBI Taxonomy" id="2011161"/>
    <lineage>
        <taxon>Eukaryota</taxon>
        <taxon>Metazoa</taxon>
        <taxon>Ecdysozoa</taxon>
        <taxon>Nematoda</taxon>
        <taxon>Chromadorea</taxon>
        <taxon>Plectida</taxon>
        <taxon>Plectina</taxon>
        <taxon>Plectoidea</taxon>
        <taxon>Plectidae</taxon>
        <taxon>Plectus</taxon>
    </lineage>
</organism>
<feature type="compositionally biased region" description="Low complexity" evidence="6">
    <location>
        <begin position="456"/>
        <end position="469"/>
    </location>
</feature>
<dbReference type="GO" id="GO:0005634">
    <property type="term" value="C:nucleus"/>
    <property type="evidence" value="ECO:0007669"/>
    <property type="project" value="UniProtKB-UniRule"/>
</dbReference>
<evidence type="ECO:0000256" key="5">
    <source>
        <dbReference type="PROSITE-ProRule" id="PRU00267"/>
    </source>
</evidence>
<dbReference type="GO" id="GO:0000981">
    <property type="term" value="F:DNA-binding transcription factor activity, RNA polymerase II-specific"/>
    <property type="evidence" value="ECO:0007669"/>
    <property type="project" value="TreeGrafter"/>
</dbReference>
<keyword evidence="8" id="KW-1185">Reference proteome</keyword>
<dbReference type="PROSITE" id="PS50118">
    <property type="entry name" value="HMG_BOX_2"/>
    <property type="match status" value="1"/>
</dbReference>
<feature type="domain" description="HMG box" evidence="7">
    <location>
        <begin position="475"/>
        <end position="543"/>
    </location>
</feature>
<evidence type="ECO:0000313" key="9">
    <source>
        <dbReference type="WBParaSite" id="PSAMB.scaffold125size75095.g2405.t1"/>
    </source>
</evidence>
<dbReference type="PANTHER" id="PTHR45789:SF2">
    <property type="entry name" value="FI18025P1"/>
    <property type="match status" value="1"/>
</dbReference>
<evidence type="ECO:0000256" key="3">
    <source>
        <dbReference type="ARBA" id="ARBA00023163"/>
    </source>
</evidence>
<dbReference type="InterPro" id="IPR036910">
    <property type="entry name" value="HMG_box_dom_sf"/>
</dbReference>
<dbReference type="FunFam" id="1.10.30.10:FF:000003">
    <property type="entry name" value="Putative transcription factor SOX-6"/>
    <property type="match status" value="1"/>
</dbReference>
<feature type="region of interest" description="Disordered" evidence="6">
    <location>
        <begin position="339"/>
        <end position="411"/>
    </location>
</feature>
<feature type="region of interest" description="Disordered" evidence="6">
    <location>
        <begin position="225"/>
        <end position="264"/>
    </location>
</feature>
<feature type="compositionally biased region" description="Polar residues" evidence="6">
    <location>
        <begin position="97"/>
        <end position="128"/>
    </location>
</feature>
<dbReference type="GO" id="GO:0045165">
    <property type="term" value="P:cell fate commitment"/>
    <property type="evidence" value="ECO:0007669"/>
    <property type="project" value="TreeGrafter"/>
</dbReference>
<dbReference type="Gene3D" id="1.10.30.10">
    <property type="entry name" value="High mobility group box domain"/>
    <property type="match status" value="1"/>
</dbReference>
<keyword evidence="4 5" id="KW-0539">Nucleus</keyword>
<keyword evidence="2 5" id="KW-0238">DNA-binding</keyword>
<evidence type="ECO:0000313" key="8">
    <source>
        <dbReference type="Proteomes" id="UP000887566"/>
    </source>
</evidence>
<keyword evidence="1" id="KW-0805">Transcription regulation</keyword>
<proteinExistence type="predicted"/>
<evidence type="ECO:0000256" key="6">
    <source>
        <dbReference type="SAM" id="MobiDB-lite"/>
    </source>
</evidence>
<evidence type="ECO:0000259" key="7">
    <source>
        <dbReference type="PROSITE" id="PS50118"/>
    </source>
</evidence>
<dbReference type="Pfam" id="PF00505">
    <property type="entry name" value="HMG_box"/>
    <property type="match status" value="1"/>
</dbReference>
<name>A0A914UU05_9BILA</name>
<dbReference type="CDD" id="cd22042">
    <property type="entry name" value="HMG-box_EGL13-like"/>
    <property type="match status" value="1"/>
</dbReference>
<dbReference type="InterPro" id="IPR051356">
    <property type="entry name" value="SOX/SOX-like_TF"/>
</dbReference>
<dbReference type="SMART" id="SM00398">
    <property type="entry name" value="HMG"/>
    <property type="match status" value="1"/>
</dbReference>
<dbReference type="WBParaSite" id="PSAMB.scaffold125size75095.g2405.t1">
    <property type="protein sequence ID" value="PSAMB.scaffold125size75095.g2405.t1"/>
    <property type="gene ID" value="PSAMB.scaffold125size75095.g2405"/>
</dbReference>
<feature type="compositionally biased region" description="Basic and acidic residues" evidence="6">
    <location>
        <begin position="372"/>
        <end position="385"/>
    </location>
</feature>
<feature type="compositionally biased region" description="Low complexity" evidence="6">
    <location>
        <begin position="129"/>
        <end position="138"/>
    </location>
</feature>
<feature type="compositionally biased region" description="Polar residues" evidence="6">
    <location>
        <begin position="248"/>
        <end position="262"/>
    </location>
</feature>
<dbReference type="GO" id="GO:0000978">
    <property type="term" value="F:RNA polymerase II cis-regulatory region sequence-specific DNA binding"/>
    <property type="evidence" value="ECO:0007669"/>
    <property type="project" value="TreeGrafter"/>
</dbReference>
<dbReference type="SUPFAM" id="SSF47095">
    <property type="entry name" value="HMG-box"/>
    <property type="match status" value="1"/>
</dbReference>
<evidence type="ECO:0000256" key="1">
    <source>
        <dbReference type="ARBA" id="ARBA00023015"/>
    </source>
</evidence>
<feature type="compositionally biased region" description="Basic and acidic residues" evidence="6">
    <location>
        <begin position="1"/>
        <end position="17"/>
    </location>
</feature>
<reference evidence="9" key="1">
    <citation type="submission" date="2022-11" db="UniProtKB">
        <authorList>
            <consortium name="WormBaseParasite"/>
        </authorList>
    </citation>
    <scope>IDENTIFICATION</scope>
</reference>
<feature type="DNA-binding region" description="HMG box" evidence="5">
    <location>
        <begin position="475"/>
        <end position="543"/>
    </location>
</feature>
<dbReference type="Proteomes" id="UP000887566">
    <property type="component" value="Unplaced"/>
</dbReference>
<accession>A0A914UU05</accession>
<dbReference type="InterPro" id="IPR009071">
    <property type="entry name" value="HMG_box_dom"/>
</dbReference>
<sequence>MCTDQRTEEPRAEERGKTTPPVFASIDGQAYMSSRRKTAPNKVTEVKEEQGGEMIDRIDGPSTAATDDRQLTRSPGVDDVDVTGDSTPLDAKKRHISSTLTENEVTTGLNERRISSPNSAASPPGTTGSVKSSASSVSEHTNTSASTGCADIPDILAQTKEHGCTVLIDGHALRDLLNGVDVHAGKIELVNDLIRQLNAVKERIEHGDLSHSPSKDHSAVMDMSNMKEDDCSSSPKSKSMPRDDHEPSTSSLGGVQMRSESSFEGLMRQQQMMLQQQAVAQQRLLAMAAFQAVSQAPQGGVMLSGGLPFVFPSGSSYDQLFGGANIFGQTNQMMSQSLASLAAAAPKTPRQHSPQRSHMDKNADSPLNLSKVKQERESVVRDLSRPRPVPVSSSTPTGALSCQMQPNSPLASPASLLSRLPFCVSQSFGSEASAFSSHSPSSSGKSTPGAHGDGQCGQSRQQQSSRTGTKSPNHIKRPMNAFMVWARDERRKILKACPDMHNSNISKILGARWKAMSNNEKQPYYEEQSRLSKLHMEKHPDYRYRPRPKRTCVVDGKRVRINEYKTIMKTKQNRSPGATSWYGDDSPSATIKQLQSTPPHEQRPLQNVTVVSSMDSRFLHSPHASSPNAIGLDSLPGSASYLTAQQTEAIQTYLGETTKSLLPQLGGFRHPAAAVAD</sequence>
<evidence type="ECO:0000256" key="4">
    <source>
        <dbReference type="ARBA" id="ARBA00023242"/>
    </source>
</evidence>
<protein>
    <submittedName>
        <fullName evidence="9">HMG box domain-containing protein</fullName>
    </submittedName>
</protein>
<dbReference type="AlphaFoldDB" id="A0A914UU05"/>
<dbReference type="PANTHER" id="PTHR45789">
    <property type="entry name" value="FI18025P1"/>
    <property type="match status" value="1"/>
</dbReference>
<feature type="compositionally biased region" description="Basic and acidic residues" evidence="6">
    <location>
        <begin position="44"/>
        <end position="59"/>
    </location>
</feature>
<keyword evidence="3" id="KW-0804">Transcription</keyword>